<name>S0G3J6_9BACT</name>
<dbReference type="PRINTS" id="PR00811">
    <property type="entry name" value="BCTERIALGSPD"/>
</dbReference>
<dbReference type="InterPro" id="IPR038591">
    <property type="entry name" value="NolW-like_sf"/>
</dbReference>
<evidence type="ECO:0000256" key="7">
    <source>
        <dbReference type="RuleBase" id="RU004003"/>
    </source>
</evidence>
<dbReference type="InterPro" id="IPR005644">
    <property type="entry name" value="NolW-like"/>
</dbReference>
<evidence type="ECO:0000256" key="4">
    <source>
        <dbReference type="ARBA" id="ARBA00022729"/>
    </source>
</evidence>
<sequence>MAFFQRDTMIERGLNRMLMLILVLVLGAGCTSLKSGTPESTGTLIQNDTRSPVNYLHKVEMSTSDDQVSIHIKTEQTPAYTSIKQDFPLGVAVYLPDTVFSPDFVAPRTSAGPVAAIRSEYADTEKTTIRLEMLLNQDLAYEVLEEANGLQVVLNLPDSRINTASVSNPEINTSAQNTQLPQVSAPSSEPSPARVTNIEFNPDETGYADIQVTTTESVPYDTAWKTEDQLDLILYNARIPEPLQRPLLTRYTGTAVDSVTPYPGSVDDTDARIEIRIREKVPYQVVQDENRIFLRFDPVYPVSSAGDAFNPAALKQPAPVGLAAINTDPPEYSGEKIKLDFFDTDIKNVFRILRSVSGLNFAVDKDVQGKVTMTLEKPVPWDQVLDLVLKMNGLGKKMEGDVVRIATIQTLRQEEKDEQEAIDAQKKALEQKKSLEPLITEYIPISYSNAKTEIEPHITSLLTPERGTVSVDQRSNMVIVTDTREKVDQIQEMIYRLDTVTPQIMIEAKIVEVTKEFSRDIGIGWNLTNDPAISSGFVNDMNVSVNTPIGDGGMNGDFSFFRLFGASRLALNAKLAASEARGDVKIVSSPRILTLDNKEARIKQGLEYPFQVVKDDDVSTEFKEINLELVVTPHVTPDERISMQVFLTKNDVAGIATTGEPYLNTNEAKTELLVNDNDTVVIGGIVKTTNTNNDDGLPFLSGIPIIGNMLFGSNRKEDNRNELLIFLTPSIVQLEQKRQPARSSD</sequence>
<evidence type="ECO:0000313" key="12">
    <source>
        <dbReference type="Proteomes" id="UP000014216"/>
    </source>
</evidence>
<dbReference type="InterPro" id="IPR011662">
    <property type="entry name" value="Secretin/TonB_short_N"/>
</dbReference>
<keyword evidence="2 8" id="KW-0813">Transport</keyword>
<dbReference type="AlphaFoldDB" id="S0G3J6"/>
<dbReference type="InterPro" id="IPR051808">
    <property type="entry name" value="Type_IV_pilus_biogenesis"/>
</dbReference>
<dbReference type="InterPro" id="IPR004846">
    <property type="entry name" value="T2SS/T3SS_dom"/>
</dbReference>
<dbReference type="GO" id="GO:0009306">
    <property type="term" value="P:protein secretion"/>
    <property type="evidence" value="ECO:0007669"/>
    <property type="project" value="InterPro"/>
</dbReference>
<dbReference type="PROSITE" id="PS51257">
    <property type="entry name" value="PROKAR_LIPOPROTEIN"/>
    <property type="match status" value="1"/>
</dbReference>
<evidence type="ECO:0000256" key="8">
    <source>
        <dbReference type="RuleBase" id="RU004004"/>
    </source>
</evidence>
<evidence type="ECO:0000313" key="11">
    <source>
        <dbReference type="EMBL" id="EMS78381.1"/>
    </source>
</evidence>
<dbReference type="InterPro" id="IPR049371">
    <property type="entry name" value="GspD-like_N0"/>
</dbReference>
<dbReference type="NCBIfam" id="TIGR02515">
    <property type="entry name" value="IV_pilus_PilQ"/>
    <property type="match status" value="1"/>
</dbReference>
<reference evidence="11 12" key="1">
    <citation type="journal article" date="2013" name="Genome Announc.">
        <title>Draft Genome Sequence of Desulfotignum phosphitoxidans DSM 13687 Strain FiPS-3.</title>
        <authorList>
            <person name="Poehlein A."/>
            <person name="Daniel R."/>
            <person name="Simeonova D.D."/>
        </authorList>
    </citation>
    <scope>NUCLEOTIDE SEQUENCE [LARGE SCALE GENOMIC DNA]</scope>
    <source>
        <strain evidence="11 12">DSM 13687</strain>
    </source>
</reference>
<evidence type="ECO:0000256" key="6">
    <source>
        <dbReference type="ARBA" id="ARBA00023237"/>
    </source>
</evidence>
<evidence type="ECO:0000256" key="9">
    <source>
        <dbReference type="SAM" id="MobiDB-lite"/>
    </source>
</evidence>
<dbReference type="Proteomes" id="UP000014216">
    <property type="component" value="Unassembled WGS sequence"/>
</dbReference>
<organism evidence="11 12">
    <name type="scientific">Desulfotignum phosphitoxidans DSM 13687</name>
    <dbReference type="NCBI Taxonomy" id="1286635"/>
    <lineage>
        <taxon>Bacteria</taxon>
        <taxon>Pseudomonadati</taxon>
        <taxon>Thermodesulfobacteriota</taxon>
        <taxon>Desulfobacteria</taxon>
        <taxon>Desulfobacterales</taxon>
        <taxon>Desulfobacteraceae</taxon>
        <taxon>Desulfotignum</taxon>
    </lineage>
</organism>
<dbReference type="Pfam" id="PF00263">
    <property type="entry name" value="Secretin"/>
    <property type="match status" value="1"/>
</dbReference>
<comment type="subcellular location">
    <subcellularLocation>
        <location evidence="8">Cell outer membrane</location>
    </subcellularLocation>
    <subcellularLocation>
        <location evidence="1">Membrane</location>
    </subcellularLocation>
</comment>
<dbReference type="InterPro" id="IPR001775">
    <property type="entry name" value="GspD/PilQ"/>
</dbReference>
<evidence type="ECO:0000256" key="2">
    <source>
        <dbReference type="ARBA" id="ARBA00022448"/>
    </source>
</evidence>
<protein>
    <submittedName>
        <fullName evidence="11">Type 4 pilus biogenesis and competence protein PilQ</fullName>
    </submittedName>
</protein>
<dbReference type="OrthoDB" id="9775455at2"/>
<dbReference type="PANTHER" id="PTHR30604:SF1">
    <property type="entry name" value="DNA UTILIZATION PROTEIN HOFQ"/>
    <property type="match status" value="1"/>
</dbReference>
<evidence type="ECO:0000256" key="1">
    <source>
        <dbReference type="ARBA" id="ARBA00004370"/>
    </source>
</evidence>
<proteinExistence type="inferred from homology"/>
<keyword evidence="4" id="KW-0732">Signal</keyword>
<dbReference type="Gene3D" id="3.30.1370.120">
    <property type="match status" value="1"/>
</dbReference>
<feature type="compositionally biased region" description="Polar residues" evidence="9">
    <location>
        <begin position="167"/>
        <end position="190"/>
    </location>
</feature>
<evidence type="ECO:0000259" key="10">
    <source>
        <dbReference type="SMART" id="SM00965"/>
    </source>
</evidence>
<dbReference type="GO" id="GO:0009279">
    <property type="term" value="C:cell outer membrane"/>
    <property type="evidence" value="ECO:0007669"/>
    <property type="project" value="UniProtKB-SubCell"/>
</dbReference>
<keyword evidence="6" id="KW-0998">Cell outer membrane</keyword>
<dbReference type="Pfam" id="PF21305">
    <property type="entry name" value="type_II_gspD_N0"/>
    <property type="match status" value="1"/>
</dbReference>
<dbReference type="Pfam" id="PF03958">
    <property type="entry name" value="Secretin_N"/>
    <property type="match status" value="1"/>
</dbReference>
<dbReference type="InterPro" id="IPR013355">
    <property type="entry name" value="Pilus_4_PilQ"/>
</dbReference>
<dbReference type="PANTHER" id="PTHR30604">
    <property type="entry name" value="PROTEIN TRANSPORT PROTEIN HOFQ"/>
    <property type="match status" value="1"/>
</dbReference>
<feature type="region of interest" description="Disordered" evidence="9">
    <location>
        <begin position="167"/>
        <end position="193"/>
    </location>
</feature>
<keyword evidence="5" id="KW-0472">Membrane</keyword>
<comment type="caution">
    <text evidence="11">The sequence shown here is derived from an EMBL/GenBank/DDBJ whole genome shotgun (WGS) entry which is preliminary data.</text>
</comment>
<gene>
    <name evidence="11" type="primary">pilQ</name>
    <name evidence="11" type="ORF">Dpo_8c00480</name>
</gene>
<evidence type="ECO:0000256" key="3">
    <source>
        <dbReference type="ARBA" id="ARBA00022692"/>
    </source>
</evidence>
<comment type="similarity">
    <text evidence="7">Belongs to the bacterial secretin family.</text>
</comment>
<dbReference type="RefSeq" id="WP_006967402.1">
    <property type="nucleotide sequence ID" value="NZ_APJX01000008.1"/>
</dbReference>
<accession>S0G3J6</accession>
<keyword evidence="12" id="KW-1185">Reference proteome</keyword>
<dbReference type="EMBL" id="APJX01000008">
    <property type="protein sequence ID" value="EMS78381.1"/>
    <property type="molecule type" value="Genomic_DNA"/>
</dbReference>
<dbReference type="Gene3D" id="2.60.40.3500">
    <property type="match status" value="1"/>
</dbReference>
<feature type="domain" description="Secretin/TonB short N-terminal" evidence="10">
    <location>
        <begin position="359"/>
        <end position="408"/>
    </location>
</feature>
<dbReference type="SMART" id="SM00965">
    <property type="entry name" value="STN"/>
    <property type="match status" value="1"/>
</dbReference>
<evidence type="ECO:0000256" key="5">
    <source>
        <dbReference type="ARBA" id="ARBA00023136"/>
    </source>
</evidence>
<keyword evidence="3" id="KW-0812">Transmembrane</keyword>
<dbReference type="Gene3D" id="3.30.1370.130">
    <property type="match status" value="1"/>
</dbReference>